<dbReference type="PROSITE" id="PS50885">
    <property type="entry name" value="HAMP"/>
    <property type="match status" value="1"/>
</dbReference>
<feature type="transmembrane region" description="Helical" evidence="8">
    <location>
        <begin position="235"/>
        <end position="258"/>
    </location>
</feature>
<organism evidence="10 11">
    <name type="scientific">Deinococcus maricopensis (strain DSM 21211 / LMG 22137 / NRRL B-23946 / LB-34)</name>
    <dbReference type="NCBI Taxonomy" id="709986"/>
    <lineage>
        <taxon>Bacteria</taxon>
        <taxon>Thermotogati</taxon>
        <taxon>Deinococcota</taxon>
        <taxon>Deinococci</taxon>
        <taxon>Deinococcales</taxon>
        <taxon>Deinococcaceae</taxon>
        <taxon>Deinococcus</taxon>
    </lineage>
</organism>
<dbReference type="Proteomes" id="UP000008635">
    <property type="component" value="Chromosome"/>
</dbReference>
<proteinExistence type="predicted"/>
<dbReference type="AlphaFoldDB" id="E8U7Q3"/>
<reference evidence="10 11" key="1">
    <citation type="journal article" date="2011" name="Stand. Genomic Sci.">
        <title>Complete genome sequence of Deinococcus maricopensis type strain (LB-34).</title>
        <authorList>
            <person name="Pukall R."/>
            <person name="Zeytun A."/>
            <person name="Lucas S."/>
            <person name="Lapidus A."/>
            <person name="Hammon N."/>
            <person name="Deshpande S."/>
            <person name="Nolan M."/>
            <person name="Cheng J.F."/>
            <person name="Pitluck S."/>
            <person name="Liolios K."/>
            <person name="Pagani I."/>
            <person name="Mikhailova N."/>
            <person name="Ivanova N."/>
            <person name="Mavromatis K."/>
            <person name="Pati A."/>
            <person name="Tapia R."/>
            <person name="Han C."/>
            <person name="Goodwin L."/>
            <person name="Chen A."/>
            <person name="Palaniappan K."/>
            <person name="Land M."/>
            <person name="Hauser L."/>
            <person name="Chang Y.J."/>
            <person name="Jeffries C.D."/>
            <person name="Brambilla E.M."/>
            <person name="Rohde M."/>
            <person name="Goker M."/>
            <person name="Detter J.C."/>
            <person name="Woyke T."/>
            <person name="Bristow J."/>
            <person name="Eisen J.A."/>
            <person name="Markowitz V."/>
            <person name="Hugenholtz P."/>
            <person name="Kyrpides N.C."/>
            <person name="Klenk H.P."/>
        </authorList>
    </citation>
    <scope>NUCLEOTIDE SEQUENCE [LARGE SCALE GENOMIC DNA]</scope>
    <source>
        <strain evidence="11">DSM 21211 / LMG 22137 / NRRL B-23946 / LB-34</strain>
    </source>
</reference>
<sequence length="524" mass="55588">MKYTVVIRQPVPDDRRAELVTVLGERFGLPLAQAEKLAGRRAGRLMKPTSRARAELLLNMFRTNGANVSLEEVADDAADAPLAMPAMPTPPVPAAPAGSTLTKDASSDALPSAYTTSETLLVTTPSPAAPAMSAAAAPDAFMADAPGTATAVVAPPAPAAVAVVEDAAPAPTGVPAAADDVWSDFTGSLTLPGTRTEEATPAPKQTASVLATSFDAESTETAGPRPRRTSLARRISLTALLPLAVTALTTLALLAFVLPSSQRQLIYQGAQAVATAVGTNLDTTNQDTVYNQLDALLQQSSVGFVQVELPDGTNFFRSKNVDADPFLQERVTQWVQKNPSSSEFLDKDNPVARLKEQLAQLEAVGATDNPEVASLKQRIADPASNKVVSTRYLLNRIGVYQKGDQRVAGPPTTLKGQQPLYRIAIGVPGNESFALVTRTLAIIFALSLLAFALAAYFAARTARRIVQPIEQLVKSADAISLGQLNTPVRVNQNDEVGDLAQALERMRLSLEAAMERLRKRRSRN</sequence>
<keyword evidence="8" id="KW-0812">Transmembrane</keyword>
<dbReference type="Pfam" id="PF00672">
    <property type="entry name" value="HAMP"/>
    <property type="match status" value="1"/>
</dbReference>
<comment type="catalytic activity">
    <reaction evidence="1">
        <text>ATP + protein L-histidine = ADP + protein N-phospho-L-histidine.</text>
        <dbReference type="EC" id="2.7.13.3"/>
    </reaction>
</comment>
<evidence type="ECO:0000256" key="4">
    <source>
        <dbReference type="ARBA" id="ARBA00022679"/>
    </source>
</evidence>
<dbReference type="GO" id="GO:0005886">
    <property type="term" value="C:plasma membrane"/>
    <property type="evidence" value="ECO:0007669"/>
    <property type="project" value="TreeGrafter"/>
</dbReference>
<dbReference type="STRING" id="709986.Deima_1443"/>
<keyword evidence="6" id="KW-0902">Two-component regulatory system</keyword>
<feature type="domain" description="HAMP" evidence="9">
    <location>
        <begin position="463"/>
        <end position="515"/>
    </location>
</feature>
<dbReference type="GO" id="GO:0000160">
    <property type="term" value="P:phosphorelay signal transduction system"/>
    <property type="evidence" value="ECO:0007669"/>
    <property type="project" value="UniProtKB-KW"/>
</dbReference>
<keyword evidence="11" id="KW-1185">Reference proteome</keyword>
<reference evidence="11" key="2">
    <citation type="submission" date="2011-01" db="EMBL/GenBank/DDBJ databases">
        <title>The complete genome of Deinococcus maricopensis DSM 21211.</title>
        <authorList>
            <consortium name="US DOE Joint Genome Institute (JGI-PGF)"/>
            <person name="Lucas S."/>
            <person name="Copeland A."/>
            <person name="Lapidus A."/>
            <person name="Goodwin L."/>
            <person name="Pitluck S."/>
            <person name="Kyrpides N."/>
            <person name="Mavromatis K."/>
            <person name="Pagani I."/>
            <person name="Ivanova N."/>
            <person name="Ovchinnikova G."/>
            <person name="Zeytun A."/>
            <person name="Detter J.C."/>
            <person name="Han C."/>
            <person name="Land M."/>
            <person name="Hauser L."/>
            <person name="Markowitz V."/>
            <person name="Cheng J.-F."/>
            <person name="Hugenholtz P."/>
            <person name="Woyke T."/>
            <person name="Wu D."/>
            <person name="Pukall R."/>
            <person name="Gehrich-Schroeter G."/>
            <person name="Brambilla E."/>
            <person name="Klenk H.-P."/>
            <person name="Eisen J.A."/>
        </authorList>
    </citation>
    <scope>NUCLEOTIDE SEQUENCE [LARGE SCALE GENOMIC DNA]</scope>
    <source>
        <strain evidence="11">DSM 21211 / LMG 22137 / NRRL B-23946 / LB-34</strain>
    </source>
</reference>
<dbReference type="InterPro" id="IPR050428">
    <property type="entry name" value="TCS_sensor_his_kinase"/>
</dbReference>
<keyword evidence="3" id="KW-0597">Phosphoprotein</keyword>
<evidence type="ECO:0000313" key="10">
    <source>
        <dbReference type="EMBL" id="ADV67092.1"/>
    </source>
</evidence>
<evidence type="ECO:0000256" key="1">
    <source>
        <dbReference type="ARBA" id="ARBA00000085"/>
    </source>
</evidence>
<evidence type="ECO:0000313" key="11">
    <source>
        <dbReference type="Proteomes" id="UP000008635"/>
    </source>
</evidence>
<keyword evidence="5 10" id="KW-0418">Kinase</keyword>
<evidence type="ECO:0000256" key="8">
    <source>
        <dbReference type="SAM" id="Phobius"/>
    </source>
</evidence>
<dbReference type="PANTHER" id="PTHR45436">
    <property type="entry name" value="SENSOR HISTIDINE KINASE YKOH"/>
    <property type="match status" value="1"/>
</dbReference>
<dbReference type="OrthoDB" id="61172at2"/>
<keyword evidence="8" id="KW-0472">Membrane</keyword>
<dbReference type="GO" id="GO:0004673">
    <property type="term" value="F:protein histidine kinase activity"/>
    <property type="evidence" value="ECO:0007669"/>
    <property type="project" value="UniProtKB-EC"/>
</dbReference>
<evidence type="ECO:0000259" key="9">
    <source>
        <dbReference type="PROSITE" id="PS50885"/>
    </source>
</evidence>
<dbReference type="SUPFAM" id="SSF158472">
    <property type="entry name" value="HAMP domain-like"/>
    <property type="match status" value="1"/>
</dbReference>
<name>E8U7Q3_DEIML</name>
<dbReference type="SMART" id="SM00304">
    <property type="entry name" value="HAMP"/>
    <property type="match status" value="1"/>
</dbReference>
<dbReference type="InterPro" id="IPR003660">
    <property type="entry name" value="HAMP_dom"/>
</dbReference>
<protein>
    <recommendedName>
        <fullName evidence="2">histidine kinase</fullName>
        <ecNumber evidence="2">2.7.13.3</ecNumber>
    </recommendedName>
</protein>
<keyword evidence="8" id="KW-1133">Transmembrane helix</keyword>
<dbReference type="eggNOG" id="COG2770">
    <property type="taxonomic scope" value="Bacteria"/>
</dbReference>
<dbReference type="HOGENOM" id="CLU_506912_0_0_0"/>
<evidence type="ECO:0000256" key="2">
    <source>
        <dbReference type="ARBA" id="ARBA00012438"/>
    </source>
</evidence>
<evidence type="ECO:0000256" key="6">
    <source>
        <dbReference type="ARBA" id="ARBA00023012"/>
    </source>
</evidence>
<dbReference type="CDD" id="cd06225">
    <property type="entry name" value="HAMP"/>
    <property type="match status" value="1"/>
</dbReference>
<dbReference type="EMBL" id="CP002454">
    <property type="protein sequence ID" value="ADV67092.1"/>
    <property type="molecule type" value="Genomic_DNA"/>
</dbReference>
<feature type="region of interest" description="Disordered" evidence="7">
    <location>
        <begin position="189"/>
        <end position="228"/>
    </location>
</feature>
<dbReference type="Gene3D" id="6.10.340.10">
    <property type="match status" value="1"/>
</dbReference>
<dbReference type="EC" id="2.7.13.3" evidence="2"/>
<gene>
    <name evidence="10" type="ordered locus">Deima_1443</name>
</gene>
<dbReference type="KEGG" id="dmr:Deima_1443"/>
<dbReference type="RefSeq" id="WP_013556597.1">
    <property type="nucleotide sequence ID" value="NC_014958.1"/>
</dbReference>
<evidence type="ECO:0000256" key="5">
    <source>
        <dbReference type="ARBA" id="ARBA00022777"/>
    </source>
</evidence>
<accession>E8U7Q3</accession>
<keyword evidence="4" id="KW-0808">Transferase</keyword>
<feature type="transmembrane region" description="Helical" evidence="8">
    <location>
        <begin position="440"/>
        <end position="459"/>
    </location>
</feature>
<evidence type="ECO:0000256" key="3">
    <source>
        <dbReference type="ARBA" id="ARBA00022553"/>
    </source>
</evidence>
<dbReference type="PANTHER" id="PTHR45436:SF5">
    <property type="entry name" value="SENSOR HISTIDINE KINASE TRCS"/>
    <property type="match status" value="1"/>
</dbReference>
<evidence type="ECO:0000256" key="7">
    <source>
        <dbReference type="SAM" id="MobiDB-lite"/>
    </source>
</evidence>
<feature type="compositionally biased region" description="Polar residues" evidence="7">
    <location>
        <begin position="203"/>
        <end position="221"/>
    </location>
</feature>